<keyword evidence="1" id="KW-0812">Transmembrane</keyword>
<accession>A0A0E9VZU5</accession>
<evidence type="ECO:0000256" key="1">
    <source>
        <dbReference type="SAM" id="Phobius"/>
    </source>
</evidence>
<name>A0A0E9VZU5_ANGAN</name>
<protein>
    <submittedName>
        <fullName evidence="2">Uncharacterized protein</fullName>
    </submittedName>
</protein>
<evidence type="ECO:0000313" key="2">
    <source>
        <dbReference type="EMBL" id="JAH83606.1"/>
    </source>
</evidence>
<sequence length="81" mass="9562">MLKIYMYFFYSLKCYNKVYQVLSYSYIKQVQISFVLCIVANFSWFCYGIKGMISLSTWSAKQFVTEPKSVSIHSINNDKLL</sequence>
<reference evidence="2" key="2">
    <citation type="journal article" date="2015" name="Fish Shellfish Immunol.">
        <title>Early steps in the European eel (Anguilla anguilla)-Vibrio vulnificus interaction in the gills: Role of the RtxA13 toxin.</title>
        <authorList>
            <person name="Callol A."/>
            <person name="Pajuelo D."/>
            <person name="Ebbesson L."/>
            <person name="Teles M."/>
            <person name="MacKenzie S."/>
            <person name="Amaro C."/>
        </authorList>
    </citation>
    <scope>NUCLEOTIDE SEQUENCE</scope>
</reference>
<proteinExistence type="predicted"/>
<feature type="transmembrane region" description="Helical" evidence="1">
    <location>
        <begin position="30"/>
        <end position="49"/>
    </location>
</feature>
<dbReference type="EMBL" id="GBXM01024971">
    <property type="protein sequence ID" value="JAH83606.1"/>
    <property type="molecule type" value="Transcribed_RNA"/>
</dbReference>
<reference evidence="2" key="1">
    <citation type="submission" date="2014-11" db="EMBL/GenBank/DDBJ databases">
        <authorList>
            <person name="Amaro Gonzalez C."/>
        </authorList>
    </citation>
    <scope>NUCLEOTIDE SEQUENCE</scope>
</reference>
<dbReference type="AlphaFoldDB" id="A0A0E9VZU5"/>
<keyword evidence="1" id="KW-1133">Transmembrane helix</keyword>
<keyword evidence="1" id="KW-0472">Membrane</keyword>
<organism evidence="2">
    <name type="scientific">Anguilla anguilla</name>
    <name type="common">European freshwater eel</name>
    <name type="synonym">Muraena anguilla</name>
    <dbReference type="NCBI Taxonomy" id="7936"/>
    <lineage>
        <taxon>Eukaryota</taxon>
        <taxon>Metazoa</taxon>
        <taxon>Chordata</taxon>
        <taxon>Craniata</taxon>
        <taxon>Vertebrata</taxon>
        <taxon>Euteleostomi</taxon>
        <taxon>Actinopterygii</taxon>
        <taxon>Neopterygii</taxon>
        <taxon>Teleostei</taxon>
        <taxon>Anguilliformes</taxon>
        <taxon>Anguillidae</taxon>
        <taxon>Anguilla</taxon>
    </lineage>
</organism>